<protein>
    <submittedName>
        <fullName evidence="1">Uncharacterized protein</fullName>
    </submittedName>
</protein>
<organism evidence="1">
    <name type="scientific">marine sediment metagenome</name>
    <dbReference type="NCBI Taxonomy" id="412755"/>
    <lineage>
        <taxon>unclassified sequences</taxon>
        <taxon>metagenomes</taxon>
        <taxon>ecological metagenomes</taxon>
    </lineage>
</organism>
<proteinExistence type="predicted"/>
<feature type="non-terminal residue" evidence="1">
    <location>
        <position position="99"/>
    </location>
</feature>
<sequence>MVRLILNDEHFSGVLVEAFERCRYRLFISTADVKDVHIPGFSPTGRGTNRASSIMEVFESLSDRGVQVSLLHSGVPSGPLLAELKRGIPENLTMRRCPR</sequence>
<name>A0A0F8XQ85_9ZZZZ</name>
<dbReference type="EMBL" id="LAZR01057836">
    <property type="protein sequence ID" value="KKK71212.1"/>
    <property type="molecule type" value="Genomic_DNA"/>
</dbReference>
<reference evidence="1" key="1">
    <citation type="journal article" date="2015" name="Nature">
        <title>Complex archaea that bridge the gap between prokaryotes and eukaryotes.</title>
        <authorList>
            <person name="Spang A."/>
            <person name="Saw J.H."/>
            <person name="Jorgensen S.L."/>
            <person name="Zaremba-Niedzwiedzka K."/>
            <person name="Martijn J."/>
            <person name="Lind A.E."/>
            <person name="van Eijk R."/>
            <person name="Schleper C."/>
            <person name="Guy L."/>
            <person name="Ettema T.J."/>
        </authorList>
    </citation>
    <scope>NUCLEOTIDE SEQUENCE</scope>
</reference>
<accession>A0A0F8XQ85</accession>
<comment type="caution">
    <text evidence="1">The sequence shown here is derived from an EMBL/GenBank/DDBJ whole genome shotgun (WGS) entry which is preliminary data.</text>
</comment>
<evidence type="ECO:0000313" key="1">
    <source>
        <dbReference type="EMBL" id="KKK71212.1"/>
    </source>
</evidence>
<dbReference type="AlphaFoldDB" id="A0A0F8XQ85"/>
<gene>
    <name evidence="1" type="ORF">LCGC14_2916180</name>
</gene>